<organism evidence="2 3">
    <name type="scientific">Bacillus thuringiensis HD-771</name>
    <dbReference type="NCBI Taxonomy" id="1218175"/>
    <lineage>
        <taxon>Bacteria</taxon>
        <taxon>Bacillati</taxon>
        <taxon>Bacillota</taxon>
        <taxon>Bacilli</taxon>
        <taxon>Bacillales</taxon>
        <taxon>Bacillaceae</taxon>
        <taxon>Bacillus</taxon>
        <taxon>Bacillus cereus group</taxon>
    </lineage>
</organism>
<dbReference type="InterPro" id="IPR027417">
    <property type="entry name" value="P-loop_NTPase"/>
</dbReference>
<dbReference type="InterPro" id="IPR003439">
    <property type="entry name" value="ABC_transporter-like_ATP-bd"/>
</dbReference>
<proteinExistence type="predicted"/>
<dbReference type="SUPFAM" id="SSF52540">
    <property type="entry name" value="P-loop containing nucleoside triphosphate hydrolases"/>
    <property type="match status" value="1"/>
</dbReference>
<gene>
    <name evidence="2" type="ORF">BTG_11285</name>
</gene>
<dbReference type="EMBL" id="CP003752">
    <property type="protein sequence ID" value="AFQ15715.1"/>
    <property type="molecule type" value="Genomic_DNA"/>
</dbReference>
<dbReference type="GO" id="GO:0016887">
    <property type="term" value="F:ATP hydrolysis activity"/>
    <property type="evidence" value="ECO:0007669"/>
    <property type="project" value="InterPro"/>
</dbReference>
<dbReference type="RefSeq" id="WP_001175109.1">
    <property type="nucleotide sequence ID" value="NC_018500.1"/>
</dbReference>
<evidence type="ECO:0000259" key="1">
    <source>
        <dbReference type="Pfam" id="PF00005"/>
    </source>
</evidence>
<name>A0A9W3NX87_BACTU</name>
<protein>
    <recommendedName>
        <fullName evidence="1">ABC transporter domain-containing protein</fullName>
    </recommendedName>
</protein>
<dbReference type="GO" id="GO:0005524">
    <property type="term" value="F:ATP binding"/>
    <property type="evidence" value="ECO:0007669"/>
    <property type="project" value="InterPro"/>
</dbReference>
<reference evidence="2 3" key="1">
    <citation type="submission" date="2012-08" db="EMBL/GenBank/DDBJ databases">
        <authorList>
            <person name="Doggett N."/>
            <person name="Teshima H."/>
            <person name="Bruce D."/>
            <person name="Detter J.C."/>
            <person name="Johnson S.L."/>
            <person name="Han C."/>
        </authorList>
    </citation>
    <scope>NUCLEOTIDE SEQUENCE [LARGE SCALE GENOMIC DNA]</scope>
    <source>
        <strain evidence="2 3">HD-771</strain>
    </source>
</reference>
<dbReference type="KEGG" id="bti:BTG_11285"/>
<sequence length="381" mass="44798">MQLAFIWADDFGCISKQGFNFDGSFEFSYNSDSKVLSIKENENYIIDFFDDKEKVVDVTGIVGENGAGKTTVLNLIKDIYSQNGVSTDRKYIIAFTKKQNKTKEIYVFYHDLLLKKIEDLCVKGSVEIKINNYNLEKNNSGLIKLLELPTVPCVFFSNVFDTGLEQNRLLQFEKGLFNISTNYLMKTDRHQWTFDEEFFLFDAVELHRAFNVFRQAKFISESKFNELGFEYPDALVFGYPVIESFGNGSRTPEQFRNILNQLIMKNEEHKNEKKRNLSKFLYNMINSYFNQFSEELDFEEKDIDSISKEQKRGYFQEDSIDGIIKVLKDWKQVLKEYRFTPFSPQYYKERLSEEYFSQIQSLINLVNLLDINANLNMYINA</sequence>
<dbReference type="Pfam" id="PF00005">
    <property type="entry name" value="ABC_tran"/>
    <property type="match status" value="1"/>
</dbReference>
<feature type="domain" description="ABC transporter" evidence="1">
    <location>
        <begin position="58"/>
        <end position="111"/>
    </location>
</feature>
<dbReference type="Proteomes" id="UP000005259">
    <property type="component" value="Chromosome"/>
</dbReference>
<dbReference type="AlphaFoldDB" id="A0A9W3NX87"/>
<evidence type="ECO:0000313" key="3">
    <source>
        <dbReference type="Proteomes" id="UP000005259"/>
    </source>
</evidence>
<accession>A0A9W3NX87</accession>
<evidence type="ECO:0000313" key="2">
    <source>
        <dbReference type="EMBL" id="AFQ15715.1"/>
    </source>
</evidence>
<dbReference type="Gene3D" id="3.40.50.300">
    <property type="entry name" value="P-loop containing nucleotide triphosphate hydrolases"/>
    <property type="match status" value="1"/>
</dbReference>